<proteinExistence type="predicted"/>
<protein>
    <submittedName>
        <fullName evidence="1">Uncharacterized protein</fullName>
    </submittedName>
</protein>
<keyword evidence="2" id="KW-1185">Reference proteome</keyword>
<gene>
    <name evidence="1" type="ORF">VXJ25_05975</name>
</gene>
<dbReference type="RefSeq" id="WP_330958302.1">
    <property type="nucleotide sequence ID" value="NZ_JAZGJQ010000005.1"/>
</dbReference>
<organism evidence="1 2">
    <name type="scientific">Olsenella absiana</name>
    <dbReference type="NCBI Taxonomy" id="3115222"/>
    <lineage>
        <taxon>Bacteria</taxon>
        <taxon>Bacillati</taxon>
        <taxon>Actinomycetota</taxon>
        <taxon>Coriobacteriia</taxon>
        <taxon>Coriobacteriales</taxon>
        <taxon>Atopobiaceae</taxon>
        <taxon>Olsenella</taxon>
    </lineage>
</organism>
<accession>A0ABU7RAA1</accession>
<dbReference type="EMBL" id="JAZGJQ010000005">
    <property type="protein sequence ID" value="MEE6147534.1"/>
    <property type="molecule type" value="Genomic_DNA"/>
</dbReference>
<evidence type="ECO:0000313" key="1">
    <source>
        <dbReference type="EMBL" id="MEE6147534.1"/>
    </source>
</evidence>
<sequence>MGGYPQEHKGYTLLEVDDGDETRRVFGFEEPGGLGVGEITRGELTMCVFGTDAHFHQITLAERDYERCARLLGAADSPEDAGDLVCQLRIWFGATGFFLSDLMDLLDREGVRYGYLNDCRGAGVSYHAVNGFGGEEGHLRLV</sequence>
<name>A0ABU7RAA1_9ACTN</name>
<comment type="caution">
    <text evidence="1">The sequence shown here is derived from an EMBL/GenBank/DDBJ whole genome shotgun (WGS) entry which is preliminary data.</text>
</comment>
<reference evidence="1 2" key="1">
    <citation type="submission" date="2024-01" db="EMBL/GenBank/DDBJ databases">
        <title>Description of Olsenella sp. nov., isolated from pig feces.</title>
        <authorList>
            <person name="Chang Y.-H."/>
        </authorList>
    </citation>
    <scope>NUCLEOTIDE SEQUENCE [LARGE SCALE GENOMIC DNA]</scope>
    <source>
        <strain evidence="1 2">YH-ols2223</strain>
    </source>
</reference>
<evidence type="ECO:0000313" key="2">
    <source>
        <dbReference type="Proteomes" id="UP001332931"/>
    </source>
</evidence>
<dbReference type="Proteomes" id="UP001332931">
    <property type="component" value="Unassembled WGS sequence"/>
</dbReference>